<feature type="region of interest" description="Disordered" evidence="5">
    <location>
        <begin position="24"/>
        <end position="105"/>
    </location>
</feature>
<feature type="compositionally biased region" description="Basic residues" evidence="5">
    <location>
        <begin position="25"/>
        <end position="36"/>
    </location>
</feature>
<keyword evidence="3" id="KW-0234">DNA repair</keyword>
<dbReference type="GO" id="GO:0007064">
    <property type="term" value="P:mitotic sister chromatid cohesion"/>
    <property type="evidence" value="ECO:0007669"/>
    <property type="project" value="InterPro"/>
</dbReference>
<comment type="subcellular location">
    <subcellularLocation>
        <location evidence="1">Nucleus</location>
    </subcellularLocation>
</comment>
<dbReference type="Gene3D" id="2.30.30.140">
    <property type="match status" value="1"/>
</dbReference>
<keyword evidence="7" id="KW-1185">Reference proteome</keyword>
<dbReference type="Proteomes" id="UP001311915">
    <property type="component" value="Unassembled WGS sequence"/>
</dbReference>
<dbReference type="SUPFAM" id="SSF63748">
    <property type="entry name" value="Tudor/PWWP/MBT"/>
    <property type="match status" value="1"/>
</dbReference>
<sequence>MCRNPKFRKKISLHLGLTWGERTKRTVCAKRKRGRDSRKNESTSDCDTERKSESSIKNEKENLEEHKEPTVQQIFGMKRRKKKTTNTEEFGDKDSERARTSKDHGAELIGSKIKVWWPLEQAFYEGVISSFDSETNKHKVVYDDGEVEN</sequence>
<evidence type="ECO:0000256" key="4">
    <source>
        <dbReference type="ARBA" id="ARBA00023242"/>
    </source>
</evidence>
<evidence type="ECO:0000256" key="3">
    <source>
        <dbReference type="ARBA" id="ARBA00023204"/>
    </source>
</evidence>
<dbReference type="PANTHER" id="PTHR12663:SF56">
    <property type="entry name" value="TUDOR DOMAIN-CONTAINING PROTEIN"/>
    <property type="match status" value="1"/>
</dbReference>
<reference evidence="6 7" key="1">
    <citation type="submission" date="2023-10" db="EMBL/GenBank/DDBJ databases">
        <title>Genome-Wide Identification Analysis in wild type Solanum Pinnatisectum Reveals Some Genes Defensing Phytophthora Infestans.</title>
        <authorList>
            <person name="Sun C."/>
        </authorList>
    </citation>
    <scope>NUCLEOTIDE SEQUENCE [LARGE SCALE GENOMIC DNA]</scope>
    <source>
        <strain evidence="6">LQN</strain>
        <tissue evidence="6">Leaf</tissue>
    </source>
</reference>
<dbReference type="GO" id="GO:0000785">
    <property type="term" value="C:chromatin"/>
    <property type="evidence" value="ECO:0007669"/>
    <property type="project" value="TreeGrafter"/>
</dbReference>
<dbReference type="CDD" id="cd20404">
    <property type="entry name" value="Tudor_Agenet_AtEML-like"/>
    <property type="match status" value="1"/>
</dbReference>
<keyword evidence="2" id="KW-0227">DNA damage</keyword>
<feature type="compositionally biased region" description="Basic and acidic residues" evidence="5">
    <location>
        <begin position="90"/>
        <end position="105"/>
    </location>
</feature>
<accession>A0AAV9L0W6</accession>
<organism evidence="6 7">
    <name type="scientific">Solanum pinnatisectum</name>
    <name type="common">tansyleaf nightshade</name>
    <dbReference type="NCBI Taxonomy" id="50273"/>
    <lineage>
        <taxon>Eukaryota</taxon>
        <taxon>Viridiplantae</taxon>
        <taxon>Streptophyta</taxon>
        <taxon>Embryophyta</taxon>
        <taxon>Tracheophyta</taxon>
        <taxon>Spermatophyta</taxon>
        <taxon>Magnoliopsida</taxon>
        <taxon>eudicotyledons</taxon>
        <taxon>Gunneridae</taxon>
        <taxon>Pentapetalae</taxon>
        <taxon>asterids</taxon>
        <taxon>lamiids</taxon>
        <taxon>Solanales</taxon>
        <taxon>Solanaceae</taxon>
        <taxon>Solanoideae</taxon>
        <taxon>Solaneae</taxon>
        <taxon>Solanum</taxon>
    </lineage>
</organism>
<protein>
    <submittedName>
        <fullName evidence="6">Uncharacterized protein</fullName>
    </submittedName>
</protein>
<evidence type="ECO:0000256" key="5">
    <source>
        <dbReference type="SAM" id="MobiDB-lite"/>
    </source>
</evidence>
<dbReference type="AlphaFoldDB" id="A0AAV9L0W6"/>
<dbReference type="GO" id="GO:0005634">
    <property type="term" value="C:nucleus"/>
    <property type="evidence" value="ECO:0007669"/>
    <property type="project" value="UniProtKB-SubCell"/>
</dbReference>
<evidence type="ECO:0000313" key="6">
    <source>
        <dbReference type="EMBL" id="KAK4719287.1"/>
    </source>
</evidence>
<dbReference type="GO" id="GO:0006281">
    <property type="term" value="P:DNA repair"/>
    <property type="evidence" value="ECO:0007669"/>
    <property type="project" value="UniProtKB-KW"/>
</dbReference>
<evidence type="ECO:0000313" key="7">
    <source>
        <dbReference type="Proteomes" id="UP001311915"/>
    </source>
</evidence>
<dbReference type="InterPro" id="IPR039776">
    <property type="entry name" value="Pds5"/>
</dbReference>
<feature type="compositionally biased region" description="Basic and acidic residues" evidence="5">
    <location>
        <begin position="37"/>
        <end position="69"/>
    </location>
</feature>
<proteinExistence type="predicted"/>
<dbReference type="EMBL" id="JAWPEI010000008">
    <property type="protein sequence ID" value="KAK4719287.1"/>
    <property type="molecule type" value="Genomic_DNA"/>
</dbReference>
<comment type="caution">
    <text evidence="6">The sequence shown here is derived from an EMBL/GenBank/DDBJ whole genome shotgun (WGS) entry which is preliminary data.</text>
</comment>
<evidence type="ECO:0000256" key="2">
    <source>
        <dbReference type="ARBA" id="ARBA00022763"/>
    </source>
</evidence>
<gene>
    <name evidence="6" type="ORF">R3W88_017625</name>
</gene>
<name>A0AAV9L0W6_9SOLN</name>
<keyword evidence="4" id="KW-0539">Nucleus</keyword>
<evidence type="ECO:0000256" key="1">
    <source>
        <dbReference type="ARBA" id="ARBA00004123"/>
    </source>
</evidence>
<dbReference type="PANTHER" id="PTHR12663">
    <property type="entry name" value="ANDROGEN INDUCED INHIBITOR OF PROLIFERATION AS3 / PDS5-RELATED"/>
    <property type="match status" value="1"/>
</dbReference>